<comment type="caution">
    <text evidence="1">The sequence shown here is derived from an EMBL/GenBank/DDBJ whole genome shotgun (WGS) entry which is preliminary data.</text>
</comment>
<reference evidence="1 2" key="1">
    <citation type="submission" date="2015-09" db="EMBL/GenBank/DDBJ databases">
        <title>Whole genome shotgun sequence assembly of Aphanizomenon flos-aquae UKL13.</title>
        <authorList>
            <person name="Driscoll C."/>
        </authorList>
    </citation>
    <scope>NUCLEOTIDE SEQUENCE [LARGE SCALE GENOMIC DNA]</scope>
    <source>
        <strain evidence="1">MDT13</strain>
    </source>
</reference>
<dbReference type="Proteomes" id="UP000092382">
    <property type="component" value="Unassembled WGS sequence"/>
</dbReference>
<dbReference type="PATRIC" id="fig|1710894.3.peg.615"/>
<dbReference type="EMBL" id="LJOY01000045">
    <property type="protein sequence ID" value="OBQ24809.1"/>
    <property type="molecule type" value="Genomic_DNA"/>
</dbReference>
<evidence type="ECO:0000313" key="2">
    <source>
        <dbReference type="Proteomes" id="UP000092382"/>
    </source>
</evidence>
<organism evidence="1 2">
    <name type="scientific">Aphanizomenon flos-aquae LD13</name>
    <dbReference type="NCBI Taxonomy" id="1710894"/>
    <lineage>
        <taxon>Bacteria</taxon>
        <taxon>Bacillati</taxon>
        <taxon>Cyanobacteriota</taxon>
        <taxon>Cyanophyceae</taxon>
        <taxon>Nostocales</taxon>
        <taxon>Aphanizomenonaceae</taxon>
        <taxon>Aphanizomenon</taxon>
    </lineage>
</organism>
<dbReference type="AlphaFoldDB" id="A0A1B7VVA6"/>
<protein>
    <submittedName>
        <fullName evidence="1">Uncharacterized protein</fullName>
    </submittedName>
</protein>
<accession>A0A1B7VVA6</accession>
<dbReference type="STRING" id="1803587.GCA_001593825_01668"/>
<evidence type="ECO:0000313" key="1">
    <source>
        <dbReference type="EMBL" id="OBQ24809.1"/>
    </source>
</evidence>
<name>A0A1B7VVA6_APHFL</name>
<sequence length="59" mass="6898">MDDIYDNQIHQNPIYIKLLDENRVCIHPLPKKTLKNPLTEKGRIDILDKCRGEKTTHGN</sequence>
<gene>
    <name evidence="1" type="ORF">AN481_13505</name>
</gene>
<proteinExistence type="predicted"/>